<dbReference type="PANTHER" id="PTHR35532:SF5">
    <property type="entry name" value="CARBOHYDRATE-BINDING DOMAIN-CONTAINING PROTEIN"/>
    <property type="match status" value="1"/>
</dbReference>
<proteinExistence type="predicted"/>
<gene>
    <name evidence="2" type="ORF">DCO56_09220</name>
</gene>
<keyword evidence="3" id="KW-1185">Reference proteome</keyword>
<comment type="caution">
    <text evidence="2">The sequence shown here is derived from an EMBL/GenBank/DDBJ whole genome shotgun (WGS) entry which is preliminary data.</text>
</comment>
<reference evidence="2 3" key="1">
    <citation type="submission" date="2018-04" db="EMBL/GenBank/DDBJ databases">
        <title>Sphingobacterium sp. M46 Genome.</title>
        <authorList>
            <person name="Cheng J."/>
            <person name="Li Y."/>
        </authorList>
    </citation>
    <scope>NUCLEOTIDE SEQUENCE [LARGE SCALE GENOMIC DNA]</scope>
    <source>
        <strain evidence="2 3">M46</strain>
    </source>
</reference>
<organism evidence="2 3">
    <name type="scientific">Sphingobacterium athyrii</name>
    <dbReference type="NCBI Taxonomy" id="2152717"/>
    <lineage>
        <taxon>Bacteria</taxon>
        <taxon>Pseudomonadati</taxon>
        <taxon>Bacteroidota</taxon>
        <taxon>Sphingobacteriia</taxon>
        <taxon>Sphingobacteriales</taxon>
        <taxon>Sphingobacteriaceae</taxon>
        <taxon>Sphingobacterium</taxon>
    </lineage>
</organism>
<dbReference type="PANTHER" id="PTHR35532">
    <property type="entry name" value="SIMILAR TO POLYHYDROXYALKANOATE DEPOLYMERASE"/>
    <property type="match status" value="1"/>
</dbReference>
<dbReference type="RefSeq" id="WP_108633444.1">
    <property type="nucleotide sequence ID" value="NZ_QCXX01000002.1"/>
</dbReference>
<dbReference type="AlphaFoldDB" id="A0A363NWT1"/>
<feature type="chain" id="PRO_5016596000" description="Peptide-N(4)-(N-acetyl-beta-glucosaminyl)asparagine amidase" evidence="1">
    <location>
        <begin position="20"/>
        <end position="647"/>
    </location>
</feature>
<dbReference type="Gene3D" id="2.60.120.260">
    <property type="entry name" value="Galactose-binding domain-like"/>
    <property type="match status" value="2"/>
</dbReference>
<dbReference type="SUPFAM" id="SSF54001">
    <property type="entry name" value="Cysteine proteinases"/>
    <property type="match status" value="1"/>
</dbReference>
<evidence type="ECO:0000313" key="3">
    <source>
        <dbReference type="Proteomes" id="UP000250831"/>
    </source>
</evidence>
<evidence type="ECO:0000313" key="2">
    <source>
        <dbReference type="EMBL" id="PUV25111.1"/>
    </source>
</evidence>
<evidence type="ECO:0008006" key="4">
    <source>
        <dbReference type="Google" id="ProtNLM"/>
    </source>
</evidence>
<dbReference type="Proteomes" id="UP000250831">
    <property type="component" value="Unassembled WGS sequence"/>
</dbReference>
<dbReference type="OrthoDB" id="679512at2"/>
<name>A0A363NWT1_9SPHI</name>
<feature type="signal peptide" evidence="1">
    <location>
        <begin position="1"/>
        <end position="19"/>
    </location>
</feature>
<protein>
    <recommendedName>
        <fullName evidence="4">Peptide-N(4)-(N-acetyl-beta-glucosaminyl)asparagine amidase</fullName>
    </recommendedName>
</protein>
<sequence length="647" mass="75025">MKFLLFFVIVLCYACSQSADIDLENALKKAGKNRPELEYVLDYYSRHDKDSLKYRSARYLLENMTYHYSYKSNKKIDSILHQIEIVMDSVSGLSNSLRDSIYREMLAKYEKLPFERVDDTKIITSKFLINNIENSFKIWQNDNWARHLSFDEFCEFILPYKIYDGQILDNWKEYFYKKYNNKLANLKYTSLPSRSSYTACNILNEALRQDMNPQLNSSQNYTIISMRVLAKITSGPCDSYTYLANAVMRANGIPSGMDFTPQWPFRSQGHSWNFLLNNTKKEVVFEAAGDKVGSPHKLDHIMVKVFRKTYKINKDIEELIKNQKKSVPVIFSSPYMRDVTDKYMETADIKVNVNSDDPYVYLAVFDNAEWKILDFAKNNNGTAYFKNIGKDALFLPVRQADLSVEAIGTPFIHHLNGTIELIQPDTTKKQNLQLFRKYPILENVYVSNLRKLGMKIQGANRSDFNDAVTFHVFDNFDTDIKVNKQGQSFRYWRVLSAENGHSNIAELFFYKNGDRKPSVGQIIGTTGSFVPEKKYEKGAAFDRDLLTFFDAPEGTGGWVGMSYEKPVEIGRVVCFMRGDGNDIELGDEYQLMYWNNGVWRSLGVKKADDISVEFSDCPLNALFLLHNKTKGTEERIFTYQNNKQVWW</sequence>
<evidence type="ECO:0000256" key="1">
    <source>
        <dbReference type="SAM" id="SignalP"/>
    </source>
</evidence>
<accession>A0A363NWT1</accession>
<keyword evidence="1" id="KW-0732">Signal</keyword>
<dbReference type="EMBL" id="QCXX01000002">
    <property type="protein sequence ID" value="PUV25111.1"/>
    <property type="molecule type" value="Genomic_DNA"/>
</dbReference>
<dbReference type="InterPro" id="IPR038765">
    <property type="entry name" value="Papain-like_cys_pep_sf"/>
</dbReference>